<keyword evidence="2" id="KW-0732">Signal</keyword>
<comment type="caution">
    <text evidence="3">The sequence shown here is derived from an EMBL/GenBank/DDBJ whole genome shotgun (WGS) entry which is preliminary data.</text>
</comment>
<feature type="chain" id="PRO_5025463447" description="Secreted protein" evidence="2">
    <location>
        <begin position="21"/>
        <end position="188"/>
    </location>
</feature>
<protein>
    <recommendedName>
        <fullName evidence="5">Secreted protein</fullName>
    </recommendedName>
</protein>
<organism evidence="3 4">
    <name type="scientific">Phytophthora fragariae</name>
    <dbReference type="NCBI Taxonomy" id="53985"/>
    <lineage>
        <taxon>Eukaryota</taxon>
        <taxon>Sar</taxon>
        <taxon>Stramenopiles</taxon>
        <taxon>Oomycota</taxon>
        <taxon>Peronosporomycetes</taxon>
        <taxon>Peronosporales</taxon>
        <taxon>Peronosporaceae</taxon>
        <taxon>Phytophthora</taxon>
    </lineage>
</organism>
<evidence type="ECO:0000256" key="2">
    <source>
        <dbReference type="SAM" id="SignalP"/>
    </source>
</evidence>
<feature type="compositionally biased region" description="Polar residues" evidence="1">
    <location>
        <begin position="176"/>
        <end position="188"/>
    </location>
</feature>
<feature type="region of interest" description="Disordered" evidence="1">
    <location>
        <begin position="155"/>
        <end position="188"/>
    </location>
</feature>
<feature type="signal peptide" evidence="2">
    <location>
        <begin position="1"/>
        <end position="20"/>
    </location>
</feature>
<name>A0A6A3T819_9STRA</name>
<proteinExistence type="predicted"/>
<dbReference type="EMBL" id="QXGA01001030">
    <property type="protein sequence ID" value="KAE9131394.1"/>
    <property type="molecule type" value="Genomic_DNA"/>
</dbReference>
<evidence type="ECO:0000256" key="1">
    <source>
        <dbReference type="SAM" id="MobiDB-lite"/>
    </source>
</evidence>
<accession>A0A6A3T819</accession>
<evidence type="ECO:0000313" key="4">
    <source>
        <dbReference type="Proteomes" id="UP000440732"/>
    </source>
</evidence>
<evidence type="ECO:0000313" key="3">
    <source>
        <dbReference type="EMBL" id="KAE9131394.1"/>
    </source>
</evidence>
<dbReference type="AlphaFoldDB" id="A0A6A3T819"/>
<evidence type="ECO:0008006" key="5">
    <source>
        <dbReference type="Google" id="ProtNLM"/>
    </source>
</evidence>
<dbReference type="Proteomes" id="UP000440732">
    <property type="component" value="Unassembled WGS sequence"/>
</dbReference>
<gene>
    <name evidence="3" type="ORF">PF006_g15533</name>
</gene>
<sequence>MRTFSSLAPLLVASTLTAHCSRHCDSGCAFSRFNSVAFAHVRALQLFFTIRPHKADCSHHWPHSRHVSCRAIAVSRRCIRLHLPYHSAHSVARRHRPTLRHSIHLSDSAVDVGGALLRLVVTAHSRPRWSGCSLLHRRRRCVTASVPGFLPSSWTSPRAVAGTSRSWPSPPRSDTHAQSACSDYTRNT</sequence>
<reference evidence="3 4" key="1">
    <citation type="submission" date="2018-08" db="EMBL/GenBank/DDBJ databases">
        <title>Genomic investigation of the strawberry pathogen Phytophthora fragariae indicates pathogenicity is determined by transcriptional variation in three key races.</title>
        <authorList>
            <person name="Adams T.M."/>
            <person name="Armitage A.D."/>
            <person name="Sobczyk M.K."/>
            <person name="Bates H.J."/>
            <person name="Dunwell J.M."/>
            <person name="Nellist C.F."/>
            <person name="Harrison R.J."/>
        </authorList>
    </citation>
    <scope>NUCLEOTIDE SEQUENCE [LARGE SCALE GENOMIC DNA]</scope>
    <source>
        <strain evidence="3 4">NOV-5</strain>
    </source>
</reference>